<protein>
    <submittedName>
        <fullName evidence="2">Pentapeptide repeat-containing protein</fullName>
    </submittedName>
</protein>
<dbReference type="Pfam" id="PF00805">
    <property type="entry name" value="Pentapeptide"/>
    <property type="match status" value="1"/>
</dbReference>
<dbReference type="PANTHER" id="PTHR47485:SF1">
    <property type="entry name" value="THYLAKOID LUMENAL 17.4 KDA PROTEIN, CHLOROPLASTIC"/>
    <property type="match status" value="1"/>
</dbReference>
<reference evidence="2" key="2">
    <citation type="submission" date="2024-06" db="EMBL/GenBank/DDBJ databases">
        <authorList>
            <person name="Petrova K.O."/>
            <person name="Toshchakov S.V."/>
            <person name="Boltjanskaja Y.V."/>
            <person name="Kevbrin V."/>
        </authorList>
    </citation>
    <scope>NUCLEOTIDE SEQUENCE</scope>
    <source>
        <strain evidence="2">Z-910T</strain>
    </source>
</reference>
<dbReference type="AlphaFoldDB" id="A0AAU7VLR6"/>
<proteinExistence type="predicted"/>
<dbReference type="SUPFAM" id="SSF141571">
    <property type="entry name" value="Pentapeptide repeat-like"/>
    <property type="match status" value="1"/>
</dbReference>
<dbReference type="InterPro" id="IPR001646">
    <property type="entry name" value="5peptide_repeat"/>
</dbReference>
<name>A0AAU7VLR6_9FIRM</name>
<dbReference type="PANTHER" id="PTHR47485">
    <property type="entry name" value="THYLAKOID LUMENAL 17.4 KDA PROTEIN, CHLOROPLASTIC"/>
    <property type="match status" value="1"/>
</dbReference>
<reference evidence="2" key="1">
    <citation type="journal article" date="2013" name="Extremophiles">
        <title>Proteinivorax tanatarense gen. nov., sp. nov., an anaerobic, haloalkaliphilic, proteolytic bacterium isolated from a decaying algal bloom, and proposal of Proteinivoraceae fam. nov.</title>
        <authorList>
            <person name="Kevbrin V."/>
            <person name="Boltyanskaya Y."/>
            <person name="Zhilina T."/>
            <person name="Kolganova T."/>
            <person name="Lavrentjeva E."/>
            <person name="Kuznetsov B."/>
        </authorList>
    </citation>
    <scope>NUCLEOTIDE SEQUENCE</scope>
    <source>
        <strain evidence="2">Z-910T</strain>
    </source>
</reference>
<sequence>MGRGKQKRKKKLEIRRASRKRMGKIVRFNLANAPTKFKGLVNSYAYQSNMHNLIFKGAYIENVNYRASIITDCNFKNAKLIGVDFICVNLKKTNFQNATFENVIFFGTNLKNADFKNVVFKNVTFINTNIKNAKNLCIDENVTILNSYPNFTLNEKLTEVLLQLSNDSKIFKYHTLHVNKNKINKWFLYILLKEFSQENLIRGFQALARRKDKRHFYTIYSLQRFLNIYLKVKV</sequence>
<evidence type="ECO:0000256" key="1">
    <source>
        <dbReference type="ARBA" id="ARBA00022737"/>
    </source>
</evidence>
<gene>
    <name evidence="2" type="ORF">PRVXT_002943</name>
</gene>
<evidence type="ECO:0000313" key="2">
    <source>
        <dbReference type="EMBL" id="XBX74882.1"/>
    </source>
</evidence>
<dbReference type="Gene3D" id="2.160.20.80">
    <property type="entry name" value="E3 ubiquitin-protein ligase SopA"/>
    <property type="match status" value="1"/>
</dbReference>
<organism evidence="2">
    <name type="scientific">Proteinivorax tanatarense</name>
    <dbReference type="NCBI Taxonomy" id="1260629"/>
    <lineage>
        <taxon>Bacteria</taxon>
        <taxon>Bacillati</taxon>
        <taxon>Bacillota</taxon>
        <taxon>Clostridia</taxon>
        <taxon>Eubacteriales</taxon>
        <taxon>Proteinivoracaceae</taxon>
        <taxon>Proteinivorax</taxon>
    </lineage>
</organism>
<dbReference type="RefSeq" id="WP_350343631.1">
    <property type="nucleotide sequence ID" value="NZ_CP158367.1"/>
</dbReference>
<dbReference type="EMBL" id="CP158367">
    <property type="protein sequence ID" value="XBX74882.1"/>
    <property type="molecule type" value="Genomic_DNA"/>
</dbReference>
<accession>A0AAU7VLR6</accession>
<keyword evidence="1" id="KW-0677">Repeat</keyword>